<comment type="caution">
    <text evidence="4">The sequence shown here is derived from an EMBL/GenBank/DDBJ whole genome shotgun (WGS) entry which is preliminary data.</text>
</comment>
<keyword evidence="2" id="KW-0663">Pyridoxal phosphate</keyword>
<evidence type="ECO:0000259" key="3">
    <source>
        <dbReference type="Pfam" id="PF00291"/>
    </source>
</evidence>
<gene>
    <name evidence="4" type="ORF">ACFSSB_03795</name>
</gene>
<reference evidence="5" key="1">
    <citation type="journal article" date="2019" name="Int. J. Syst. Evol. Microbiol.">
        <title>The Global Catalogue of Microorganisms (GCM) 10K type strain sequencing project: providing services to taxonomists for standard genome sequencing and annotation.</title>
        <authorList>
            <consortium name="The Broad Institute Genomics Platform"/>
            <consortium name="The Broad Institute Genome Sequencing Center for Infectious Disease"/>
            <person name="Wu L."/>
            <person name="Ma J."/>
        </authorList>
    </citation>
    <scope>NUCLEOTIDE SEQUENCE [LARGE SCALE GENOMIC DNA]</scope>
    <source>
        <strain evidence="5">KCTC 42808</strain>
    </source>
</reference>
<dbReference type="Pfam" id="PF00291">
    <property type="entry name" value="PALP"/>
    <property type="match status" value="1"/>
</dbReference>
<evidence type="ECO:0000313" key="5">
    <source>
        <dbReference type="Proteomes" id="UP001597467"/>
    </source>
</evidence>
<dbReference type="InterPro" id="IPR001926">
    <property type="entry name" value="TrpB-like_PALP"/>
</dbReference>
<dbReference type="RefSeq" id="WP_379901128.1">
    <property type="nucleotide sequence ID" value="NZ_JBHULM010000007.1"/>
</dbReference>
<feature type="domain" description="Tryptophan synthase beta chain-like PALP" evidence="3">
    <location>
        <begin position="15"/>
        <end position="302"/>
    </location>
</feature>
<evidence type="ECO:0000256" key="2">
    <source>
        <dbReference type="ARBA" id="ARBA00022898"/>
    </source>
</evidence>
<accession>A0ABW5JYR1</accession>
<dbReference type="Proteomes" id="UP001597467">
    <property type="component" value="Unassembled WGS sequence"/>
</dbReference>
<organism evidence="4 5">
    <name type="scientific">Lacinutrix gracilariae</name>
    <dbReference type="NCBI Taxonomy" id="1747198"/>
    <lineage>
        <taxon>Bacteria</taxon>
        <taxon>Pseudomonadati</taxon>
        <taxon>Bacteroidota</taxon>
        <taxon>Flavobacteriia</taxon>
        <taxon>Flavobacteriales</taxon>
        <taxon>Flavobacteriaceae</taxon>
        <taxon>Lacinutrix</taxon>
    </lineage>
</organism>
<evidence type="ECO:0000313" key="4">
    <source>
        <dbReference type="EMBL" id="MFD2541429.1"/>
    </source>
</evidence>
<keyword evidence="5" id="KW-1185">Reference proteome</keyword>
<name>A0ABW5JYR1_9FLAO</name>
<evidence type="ECO:0000256" key="1">
    <source>
        <dbReference type="ARBA" id="ARBA00001933"/>
    </source>
</evidence>
<proteinExistence type="predicted"/>
<dbReference type="CDD" id="cd01562">
    <property type="entry name" value="Thr-dehyd"/>
    <property type="match status" value="1"/>
</dbReference>
<dbReference type="PANTHER" id="PTHR43050">
    <property type="entry name" value="SERINE / THREONINE RACEMASE FAMILY MEMBER"/>
    <property type="match status" value="1"/>
</dbReference>
<dbReference type="PANTHER" id="PTHR43050:SF1">
    <property type="entry name" value="SERINE RACEMASE"/>
    <property type="match status" value="1"/>
</dbReference>
<dbReference type="InterPro" id="IPR036052">
    <property type="entry name" value="TrpB-like_PALP_sf"/>
</dbReference>
<dbReference type="EMBL" id="JBHULM010000007">
    <property type="protein sequence ID" value="MFD2541429.1"/>
    <property type="molecule type" value="Genomic_DNA"/>
</dbReference>
<dbReference type="SUPFAM" id="SSF53686">
    <property type="entry name" value="Tryptophan synthase beta subunit-like PLP-dependent enzymes"/>
    <property type="match status" value="1"/>
</dbReference>
<protein>
    <submittedName>
        <fullName evidence="4">Pyridoxal-phosphate dependent enzyme</fullName>
    </submittedName>
</protein>
<dbReference type="Gene3D" id="3.40.50.1100">
    <property type="match status" value="2"/>
</dbReference>
<sequence>MKHKEAILASSKRIAPYVHKTPVLRSQGINAICETNLFFKCENFQKMGAFKMRGATNAILQLTEAQRSRGVVTHSSGNFAQALSLAAKSLGVTAYIVMPENAPQVKKDAVLGYDGKITICQATLAAREATSAQIAKETGATFVHPSNDIDVIYGNATAGLEFLEEQPDLEVVIAPVGGGGLLAGTALAIHYFGKDCIAIGGEPSAVDDAYRSLQSGKIEINTSTNTIADGLRTHLGDINFPILQKYVDKIICVDEVAILEAMKLIYQRLKIVVEPSSAVALAVVLQNKNAFKNKQVGVLLSGGNVDLQKLPF</sequence>
<comment type="cofactor">
    <cofactor evidence="1">
        <name>pyridoxal 5'-phosphate</name>
        <dbReference type="ChEBI" id="CHEBI:597326"/>
    </cofactor>
</comment>